<dbReference type="EMBL" id="JACVXA010000009">
    <property type="protein sequence ID" value="MBE3637454.1"/>
    <property type="molecule type" value="Genomic_DNA"/>
</dbReference>
<protein>
    <submittedName>
        <fullName evidence="2">DUF3380 domain-containing protein</fullName>
    </submittedName>
</protein>
<organism evidence="2 3">
    <name type="scientific">Mangrovicoccus algicola</name>
    <dbReference type="NCBI Taxonomy" id="2771008"/>
    <lineage>
        <taxon>Bacteria</taxon>
        <taxon>Pseudomonadati</taxon>
        <taxon>Pseudomonadota</taxon>
        <taxon>Alphaproteobacteria</taxon>
        <taxon>Rhodobacterales</taxon>
        <taxon>Paracoccaceae</taxon>
        <taxon>Mangrovicoccus</taxon>
    </lineage>
</organism>
<dbReference type="InterPro" id="IPR024408">
    <property type="entry name" value="Muramidase"/>
</dbReference>
<name>A0A8J7CUG2_9RHOB</name>
<feature type="domain" description="N-acetylmuramidase" evidence="1">
    <location>
        <begin position="118"/>
        <end position="267"/>
    </location>
</feature>
<evidence type="ECO:0000313" key="3">
    <source>
        <dbReference type="Proteomes" id="UP000609121"/>
    </source>
</evidence>
<reference evidence="2" key="1">
    <citation type="submission" date="2020-09" db="EMBL/GenBank/DDBJ databases">
        <title>A novel bacterium of genus Mangrovicoccus, isolated from South China Sea.</title>
        <authorList>
            <person name="Huang H."/>
            <person name="Mo K."/>
            <person name="Hu Y."/>
        </authorList>
    </citation>
    <scope>NUCLEOTIDE SEQUENCE</scope>
    <source>
        <strain evidence="2">HB182678</strain>
    </source>
</reference>
<comment type="caution">
    <text evidence="2">The sequence shown here is derived from an EMBL/GenBank/DDBJ whole genome shotgun (WGS) entry which is preliminary data.</text>
</comment>
<dbReference type="AlphaFoldDB" id="A0A8J7CUG2"/>
<proteinExistence type="predicted"/>
<dbReference type="RefSeq" id="WP_193180079.1">
    <property type="nucleotide sequence ID" value="NZ_JACVXA010000009.1"/>
</dbReference>
<accession>A0A8J7CUG2</accession>
<dbReference type="Pfam" id="PF11860">
    <property type="entry name" value="Muramidase"/>
    <property type="match status" value="1"/>
</dbReference>
<keyword evidence="3" id="KW-1185">Reference proteome</keyword>
<evidence type="ECO:0000259" key="1">
    <source>
        <dbReference type="Pfam" id="PF11860"/>
    </source>
</evidence>
<evidence type="ECO:0000313" key="2">
    <source>
        <dbReference type="EMBL" id="MBE3637454.1"/>
    </source>
</evidence>
<gene>
    <name evidence="2" type="ORF">ICN82_04460</name>
</gene>
<dbReference type="Proteomes" id="UP000609121">
    <property type="component" value="Unassembled WGS sequence"/>
</dbReference>
<sequence length="273" mass="29150">MTAIPRATIAWAQGRLGEVADGILGPDTHAALLDWGYENEAPLPEFWVEMPPERLLACYLQVEARAAGQDPGPVDGWYGPRTAAALAGMGGPVPWRGAAEPMAPWAMGDAAARLGCEEAALRAVWQVECGGRPFQADGSLTRRFEPHHMPGAASSWRDSLAIGPAERERQFLAAHARDPEAALRATSWGGPQIMGFNARAAGFATATAMVEAMAAGEGAHLDAFVGFVRSQGLTAVLRARDWRQFARRYNGSGQVDIYAGRMHDVYRGLAAGV</sequence>